<evidence type="ECO:0000256" key="2">
    <source>
        <dbReference type="ARBA" id="ARBA00022729"/>
    </source>
</evidence>
<dbReference type="Pfam" id="PF18962">
    <property type="entry name" value="Por_Secre_tail"/>
    <property type="match status" value="1"/>
</dbReference>
<dbReference type="EMBL" id="JAVDVI010000018">
    <property type="protein sequence ID" value="MDR6969278.1"/>
    <property type="molecule type" value="Genomic_DNA"/>
</dbReference>
<dbReference type="InterPro" id="IPR028203">
    <property type="entry name" value="PSII_CF48-like_dom"/>
</dbReference>
<comment type="caution">
    <text evidence="6">The sequence shown here is derived from an EMBL/GenBank/DDBJ whole genome shotgun (WGS) entry which is preliminary data.</text>
</comment>
<feature type="domain" description="Secretion system C-terminal sorting" evidence="5">
    <location>
        <begin position="543"/>
        <end position="617"/>
    </location>
</feature>
<reference evidence="6 7" key="1">
    <citation type="submission" date="2023-07" db="EMBL/GenBank/DDBJ databases">
        <title>Sorghum-associated microbial communities from plants grown in Nebraska, USA.</title>
        <authorList>
            <person name="Schachtman D."/>
        </authorList>
    </citation>
    <scope>NUCLEOTIDE SEQUENCE [LARGE SCALE GENOMIC DNA]</scope>
    <source>
        <strain evidence="6 7">3773</strain>
    </source>
</reference>
<evidence type="ECO:0000256" key="3">
    <source>
        <dbReference type="ARBA" id="ARBA00023276"/>
    </source>
</evidence>
<keyword evidence="3" id="KW-0604">Photosystem II</keyword>
<evidence type="ECO:0000313" key="6">
    <source>
        <dbReference type="EMBL" id="MDR6969278.1"/>
    </source>
</evidence>
<dbReference type="Pfam" id="PF14870">
    <property type="entry name" value="PSII_BNR"/>
    <property type="match status" value="1"/>
</dbReference>
<keyword evidence="2" id="KW-0732">Signal</keyword>
<dbReference type="CDD" id="cd15482">
    <property type="entry name" value="Sialidase_non-viral"/>
    <property type="match status" value="1"/>
</dbReference>
<evidence type="ECO:0000259" key="4">
    <source>
        <dbReference type="Pfam" id="PF14870"/>
    </source>
</evidence>
<accession>A0ABU1TTS0</accession>
<dbReference type="Gene3D" id="2.130.10.10">
    <property type="entry name" value="YVTN repeat-like/Quinoprotein amine dehydrogenase"/>
    <property type="match status" value="4"/>
</dbReference>
<dbReference type="PANTHER" id="PTHR47199">
    <property type="entry name" value="PHOTOSYSTEM II STABILITY/ASSEMBLY FACTOR HCF136, CHLOROPLASTIC"/>
    <property type="match status" value="1"/>
</dbReference>
<organism evidence="6 7">
    <name type="scientific">Flavobacterium arsenatis</name>
    <dbReference type="NCBI Taxonomy" id="1484332"/>
    <lineage>
        <taxon>Bacteria</taxon>
        <taxon>Pseudomonadati</taxon>
        <taxon>Bacteroidota</taxon>
        <taxon>Flavobacteriia</taxon>
        <taxon>Flavobacteriales</taxon>
        <taxon>Flavobacteriaceae</taxon>
        <taxon>Flavobacterium</taxon>
    </lineage>
</organism>
<keyword evidence="1" id="KW-0602">Photosynthesis</keyword>
<evidence type="ECO:0000259" key="5">
    <source>
        <dbReference type="Pfam" id="PF18962"/>
    </source>
</evidence>
<dbReference type="Proteomes" id="UP001255185">
    <property type="component" value="Unassembled WGS sequence"/>
</dbReference>
<dbReference type="InterPro" id="IPR026444">
    <property type="entry name" value="Secre_tail"/>
</dbReference>
<proteinExistence type="predicted"/>
<evidence type="ECO:0000256" key="1">
    <source>
        <dbReference type="ARBA" id="ARBA00022531"/>
    </source>
</evidence>
<keyword evidence="7" id="KW-1185">Reference proteome</keyword>
<dbReference type="PANTHER" id="PTHR47199:SF2">
    <property type="entry name" value="PHOTOSYSTEM II STABILITY_ASSEMBLY FACTOR HCF136, CHLOROPLASTIC"/>
    <property type="match status" value="1"/>
</dbReference>
<sequence length="618" mass="66005">MKQNIYDANDIDFNGDLGFIVGNYGTVLKSDDGGTSWSPVVIGIGSPQDYNSVTVLDGNTVFISAGNKIAKTADGGITWQVLPVGSGIQGQITKSFFTSNMVGHAAYANGSIAKTVDGGLTWYATVANSSSSGFSALYFLNESTGVAARTMSGLYRTIDGGETWNEMGALSENTIHSFSFVGEVGYATGSYGSIYRTTDSGLSWEYVGFNNSMGDATDFNGIFFVDSNMGFATGDRGRIVKTTDGGASWNEYGFFYRDISSLASPDGTTLYARSGSDILASENSGDTWEIRGNLGVPGTTLQNAPLKFVNVQVGYAASGLHLYKTSDAGQSWSAIGTGSLLNDSNIFGMDFIDEDTGVISGGYNVPQTKKTTDGGITWQVVNHMSFDDIQFLSSTVGYARDGSSIYKTIDAGDTWDVIFTGNDSIDALQFVDENTGFLSGSSLSFQMTTDGGQTWQVNPFYAFSKIGFASPEIGYGFDNGNNIHKTEDGGATWEMLWNIPGVHGFAFVGSSAYLYGTYGKILRTASGVLSSGHILLPGEGIVIFPNPTHNKITISPKSKQDSITGIALFDMTGRKILNFNGMDRDSFEMDLGAQAAGVYIVKVVLDHRTVVNRKIMVR</sequence>
<gene>
    <name evidence="6" type="ORF">J2X31_003308</name>
</gene>
<feature type="domain" description="Photosynthesis system II assembly factor Ycf48/Hcf136-like" evidence="4">
    <location>
        <begin position="9"/>
        <end position="130"/>
    </location>
</feature>
<dbReference type="NCBIfam" id="TIGR04183">
    <property type="entry name" value="Por_Secre_tail"/>
    <property type="match status" value="1"/>
</dbReference>
<dbReference type="InterPro" id="IPR015943">
    <property type="entry name" value="WD40/YVTN_repeat-like_dom_sf"/>
</dbReference>
<evidence type="ECO:0000313" key="7">
    <source>
        <dbReference type="Proteomes" id="UP001255185"/>
    </source>
</evidence>
<name>A0ABU1TTS0_9FLAO</name>
<dbReference type="SUPFAM" id="SSF110296">
    <property type="entry name" value="Oligoxyloglucan reducing end-specific cellobiohydrolase"/>
    <property type="match status" value="3"/>
</dbReference>
<protein>
    <submittedName>
        <fullName evidence="6">Photosystem II stability/assembly factor-like uncharacterized protein</fullName>
    </submittedName>
</protein>